<evidence type="ECO:0000313" key="2">
    <source>
        <dbReference type="EMBL" id="MBR7835571.1"/>
    </source>
</evidence>
<dbReference type="EMBL" id="JAGSOG010000100">
    <property type="protein sequence ID" value="MBR7835571.1"/>
    <property type="molecule type" value="Genomic_DNA"/>
</dbReference>
<evidence type="ECO:0000256" key="1">
    <source>
        <dbReference type="SAM" id="MobiDB-lite"/>
    </source>
</evidence>
<evidence type="ECO:0000313" key="3">
    <source>
        <dbReference type="Proteomes" id="UP000675781"/>
    </source>
</evidence>
<keyword evidence="3" id="KW-1185">Reference proteome</keyword>
<dbReference type="PROSITE" id="PS51257">
    <property type="entry name" value="PROKAR_LIPOPROTEIN"/>
    <property type="match status" value="1"/>
</dbReference>
<accession>A0A941IUH7</accession>
<comment type="caution">
    <text evidence="2">The sequence shown here is derived from an EMBL/GenBank/DDBJ whole genome shotgun (WGS) entry which is preliminary data.</text>
</comment>
<dbReference type="AlphaFoldDB" id="A0A941IUH7"/>
<gene>
    <name evidence="2" type="ORF">KDL01_20015</name>
</gene>
<proteinExistence type="predicted"/>
<sequence length="563" mass="60891">MNGTLRLTVTIAASLLGLAACLGAAWLVTAWDLSTRVAVGTSAGVIVGAVIAVWGADRAKDQDHAAEVGGHQAGDPRKDGAASLAGGHDAPAPLSQQLSGTTGSIVVQSGGDVHFGSAQITVNPPPPAAAPGTITATVTAFHEDPPRGGWRMADAVRHEGSILGGRLTIRPAHPYLDLMRSGAVLTHLDRREMTGLRRARPAQLDIKLVNNTAETVFAHQVRLDVVRSVDRVQSVPFVRGASVTLVPQPDVGSPISFLPVQFGLPDFTLRFHLEAPGRPAALTSEYAWQDAYSPTSRAERHPLLRALDEAGARPVKDEERARRSYRSVVGREPDLEASPYGATPLFHDAVWDVGPFKDHRALMVGVVEYAEPILYEDGLNGGHRFAAPINLEVRYPRPPAVGAALHRSAEYQAPTLRRSGTDYTVEVPSHTSCRRERRTDCWYRCLRRRHPPTTSMSRCCAAAEAWTAETCTWKPGSTAASSGSQQSFGSLDLRESDVHQPPLILPEVRNSREQRSRDLGLVGLVESGHCQTRRPSFRLWTESELGRRATATICTLYYAPAST</sequence>
<name>A0A941IUH7_9ACTN</name>
<protein>
    <submittedName>
        <fullName evidence="2">Uncharacterized protein</fullName>
    </submittedName>
</protein>
<organism evidence="2 3">
    <name type="scientific">Actinospica durhamensis</name>
    <dbReference type="NCBI Taxonomy" id="1508375"/>
    <lineage>
        <taxon>Bacteria</taxon>
        <taxon>Bacillati</taxon>
        <taxon>Actinomycetota</taxon>
        <taxon>Actinomycetes</taxon>
        <taxon>Catenulisporales</taxon>
        <taxon>Actinospicaceae</taxon>
        <taxon>Actinospica</taxon>
    </lineage>
</organism>
<dbReference type="RefSeq" id="WP_212530063.1">
    <property type="nucleotide sequence ID" value="NZ_JAGSOG010000100.1"/>
</dbReference>
<dbReference type="Proteomes" id="UP000675781">
    <property type="component" value="Unassembled WGS sequence"/>
</dbReference>
<feature type="region of interest" description="Disordered" evidence="1">
    <location>
        <begin position="62"/>
        <end position="98"/>
    </location>
</feature>
<reference evidence="2" key="1">
    <citation type="submission" date="2021-04" db="EMBL/GenBank/DDBJ databases">
        <title>Genome based classification of Actinospica acidithermotolerans sp. nov., an actinobacterium isolated from an Indonesian hot spring.</title>
        <authorList>
            <person name="Kusuma A.B."/>
            <person name="Putra K.E."/>
            <person name="Nafisah S."/>
            <person name="Loh J."/>
            <person name="Nouioui I."/>
            <person name="Goodfellow M."/>
        </authorList>
    </citation>
    <scope>NUCLEOTIDE SEQUENCE</scope>
    <source>
        <strain evidence="2">CSCA 57</strain>
    </source>
</reference>